<evidence type="ECO:0008006" key="4">
    <source>
        <dbReference type="Google" id="ProtNLM"/>
    </source>
</evidence>
<reference evidence="2 3" key="1">
    <citation type="journal article" date="2017" name="Curr. Biol.">
        <title>The Evolution of Venom by Co-option of Single-Copy Genes.</title>
        <authorList>
            <person name="Martinson E.O."/>
            <person name="Mrinalini"/>
            <person name="Kelkar Y.D."/>
            <person name="Chang C.H."/>
            <person name="Werren J.H."/>
        </authorList>
    </citation>
    <scope>NUCLEOTIDE SEQUENCE [LARGE SCALE GENOMIC DNA]</scope>
    <source>
        <strain evidence="2 3">Alberta</strain>
        <tissue evidence="2">Whole body</tissue>
    </source>
</reference>
<keyword evidence="1" id="KW-0732">Signal</keyword>
<evidence type="ECO:0000313" key="2">
    <source>
        <dbReference type="EMBL" id="OXU17105.1"/>
    </source>
</evidence>
<organism evidence="2 3">
    <name type="scientific">Trichomalopsis sarcophagae</name>
    <dbReference type="NCBI Taxonomy" id="543379"/>
    <lineage>
        <taxon>Eukaryota</taxon>
        <taxon>Metazoa</taxon>
        <taxon>Ecdysozoa</taxon>
        <taxon>Arthropoda</taxon>
        <taxon>Hexapoda</taxon>
        <taxon>Insecta</taxon>
        <taxon>Pterygota</taxon>
        <taxon>Neoptera</taxon>
        <taxon>Endopterygota</taxon>
        <taxon>Hymenoptera</taxon>
        <taxon>Apocrita</taxon>
        <taxon>Proctotrupomorpha</taxon>
        <taxon>Chalcidoidea</taxon>
        <taxon>Pteromalidae</taxon>
        <taxon>Pteromalinae</taxon>
        <taxon>Trichomalopsis</taxon>
    </lineage>
</organism>
<feature type="chain" id="PRO_5013144659" description="Secreted protein" evidence="1">
    <location>
        <begin position="21"/>
        <end position="109"/>
    </location>
</feature>
<feature type="signal peptide" evidence="1">
    <location>
        <begin position="1"/>
        <end position="20"/>
    </location>
</feature>
<comment type="caution">
    <text evidence="2">The sequence shown here is derived from an EMBL/GenBank/DDBJ whole genome shotgun (WGS) entry which is preliminary data.</text>
</comment>
<dbReference type="AlphaFoldDB" id="A0A232EFG7"/>
<sequence length="109" mass="12184">MKRNEPRLSVFLHLLSFSLSLSTDDPYSPVQTFRPRHPSRVNIIQCTIPKIRFGKLGHGHSVIYCVPRNKSSVGLSLTSLYPALGQRLIVRSITVIINGGDSSPPMDLW</sequence>
<protein>
    <recommendedName>
        <fullName evidence="4">Secreted protein</fullName>
    </recommendedName>
</protein>
<keyword evidence="3" id="KW-1185">Reference proteome</keyword>
<dbReference type="EMBL" id="NNAY01005015">
    <property type="protein sequence ID" value="OXU17105.1"/>
    <property type="molecule type" value="Genomic_DNA"/>
</dbReference>
<accession>A0A232EFG7</accession>
<gene>
    <name evidence="2" type="ORF">TSAR_006492</name>
</gene>
<dbReference type="Proteomes" id="UP000215335">
    <property type="component" value="Unassembled WGS sequence"/>
</dbReference>
<evidence type="ECO:0000313" key="3">
    <source>
        <dbReference type="Proteomes" id="UP000215335"/>
    </source>
</evidence>
<evidence type="ECO:0000256" key="1">
    <source>
        <dbReference type="SAM" id="SignalP"/>
    </source>
</evidence>
<proteinExistence type="predicted"/>
<name>A0A232EFG7_9HYME</name>